<dbReference type="Pfam" id="PF04841">
    <property type="entry name" value="Vps16_N"/>
    <property type="match status" value="1"/>
</dbReference>
<dbReference type="PANTHER" id="PTHR12811:SF0">
    <property type="entry name" value="VACUOLAR PROTEIN SORTING-ASSOCIATED PROTEIN 16 HOMOLOG"/>
    <property type="match status" value="1"/>
</dbReference>
<evidence type="ECO:0000256" key="4">
    <source>
        <dbReference type="ARBA" id="ARBA00061859"/>
    </source>
</evidence>
<feature type="compositionally biased region" description="Basic residues" evidence="6">
    <location>
        <begin position="29"/>
        <end position="42"/>
    </location>
</feature>
<evidence type="ECO:0000259" key="8">
    <source>
        <dbReference type="Pfam" id="PF04841"/>
    </source>
</evidence>
<comment type="similarity">
    <text evidence="2">Belongs to the VPS16 family.</text>
</comment>
<dbReference type="GO" id="GO:0005765">
    <property type="term" value="C:lysosomal membrane"/>
    <property type="evidence" value="ECO:0007669"/>
    <property type="project" value="UniProtKB-SubCell"/>
</dbReference>
<feature type="compositionally biased region" description="Basic and acidic residues" evidence="6">
    <location>
        <begin position="128"/>
        <end position="137"/>
    </location>
</feature>
<evidence type="ECO:0000256" key="5">
    <source>
        <dbReference type="SAM" id="Coils"/>
    </source>
</evidence>
<keyword evidence="10" id="KW-1185">Reference proteome</keyword>
<dbReference type="PANTHER" id="PTHR12811">
    <property type="entry name" value="VACUOLAR PROTEIN SORTING VPS16"/>
    <property type="match status" value="1"/>
</dbReference>
<sequence>MLALGMGEPGTPGCWRGLGRVSSRDGGRGHRRGRGHPGRRGLRAQGTPGPASVRAALPSLKMAAAPTRRALTQDGRGSRSPPHPSRPILPVPSLKMAAAGPASRRGGAGRGGAGRGGAGRGGRKRRREAQAEADRPGSSRPGTMDCYTANWNPLGEDAFYRKFELYTMEWNLKEDLRDCLVAAAPYGGPIALLKNNARKEKSPSARPLLEIYSASGLLLASIPWKSGQLVQLGWTASEDLLCIQEDGTVLIYNLFCEFKRHFSMGNEVLQNHVLEAKVFHTEYGTGVAILTRAYRFSLTTNIDDLKLRRMPEVPGLQKPPSCWAVLSQDRVTIVLLAVDQDLYLLDNTSCSVVTPPGMSPSAGAYLQMAVSFNYRCLALFTDTGYIWMGLATLKEKLCEFNSTIRSPPKQMVWCMRPRSRQRAVVVAWDRQLMVAGNSTECIQFVLDEDSYLVPEVDGVRILSRTSHEFLHEIPEASQEIFKIASMAPGALLLEAQKEYEKESQKADEYLREIKDQKLLPEAVSQCIEAAGYEHEPDTQKSLLRAASFGKCFIDKFPPEGFVRMCQDLRVLNAIRDYQIGIPLTFTQYKRLTIEVLLDRLVLRRLYPLAIRICEYLRLSEIQGVSRILAHWACYKVQQKDKSDEEVAHAINQKLGDTPGISYSEIAARAYDCGRTELAIKLLEYEPRSGEQVPLLLKMKRSKLALSKAIESGDTDLVYTVVLHLKNELNRGTFFMTLQNQPVALSLYRQFCKHQERETLKDLYNQDDNHQELGNFHVHSSYSEKRIEGRVGALQNAVDEYYKAKNEFAAKATEDQIKLLRLQRHLQEDFDKPYLDLSLHDTVYNLILDGHHKRAEQLYRDFKIPDKRYWWLKISALANRGDWEEMEKFSKSKKSPIGYLPFVEISVKHHNRYEAKKYAPRVTPEQRVKAFVLVGCVSSAPAPGQLGECGGSSGCVGQDRPQEQKLVPRAAWLGP</sequence>
<organism evidence="9 10">
    <name type="scientific">Calidris pygmaea</name>
    <name type="common">Spoon-billed sandpiper</name>
    <dbReference type="NCBI Taxonomy" id="425635"/>
    <lineage>
        <taxon>Eukaryota</taxon>
        <taxon>Metazoa</taxon>
        <taxon>Chordata</taxon>
        <taxon>Craniata</taxon>
        <taxon>Vertebrata</taxon>
        <taxon>Euteleostomi</taxon>
        <taxon>Archelosauria</taxon>
        <taxon>Archosauria</taxon>
        <taxon>Dinosauria</taxon>
        <taxon>Saurischia</taxon>
        <taxon>Theropoda</taxon>
        <taxon>Coelurosauria</taxon>
        <taxon>Aves</taxon>
        <taxon>Neognathae</taxon>
        <taxon>Neoaves</taxon>
        <taxon>Charadriiformes</taxon>
        <taxon>Scolopacidae</taxon>
        <taxon>Calidris</taxon>
    </lineage>
</organism>
<proteinExistence type="inferred from homology"/>
<evidence type="ECO:0000256" key="6">
    <source>
        <dbReference type="SAM" id="MobiDB-lite"/>
    </source>
</evidence>
<dbReference type="Proteomes" id="UP000694419">
    <property type="component" value="Unplaced"/>
</dbReference>
<dbReference type="GO" id="GO:0016197">
    <property type="term" value="P:endosomal transport"/>
    <property type="evidence" value="ECO:0007669"/>
    <property type="project" value="TreeGrafter"/>
</dbReference>
<evidence type="ECO:0000313" key="10">
    <source>
        <dbReference type="Proteomes" id="UP000694419"/>
    </source>
</evidence>
<accession>A0A8C3PN64</accession>
<dbReference type="GO" id="GO:0010008">
    <property type="term" value="C:endosome membrane"/>
    <property type="evidence" value="ECO:0007669"/>
    <property type="project" value="UniProtKB-ARBA"/>
</dbReference>
<feature type="coiled-coil region" evidence="5">
    <location>
        <begin position="492"/>
        <end position="519"/>
    </location>
</feature>
<evidence type="ECO:0000256" key="1">
    <source>
        <dbReference type="ARBA" id="ARBA00004630"/>
    </source>
</evidence>
<dbReference type="InterPro" id="IPR038132">
    <property type="entry name" value="Vps16_C_sf"/>
</dbReference>
<keyword evidence="5" id="KW-0175">Coiled coil</keyword>
<dbReference type="GO" id="GO:0006886">
    <property type="term" value="P:intracellular protein transport"/>
    <property type="evidence" value="ECO:0007669"/>
    <property type="project" value="InterPro"/>
</dbReference>
<comment type="subunit">
    <text evidence="4">Core component of at least two putative endosomal tethering complexes, the homotypic fusion and vacuole protein sorting (HOPS) complex and the class C core vacuole/endosome tethering (CORVET) complex. Their common core is composed of the class C Vps proteins VPS11, VPS16, VPS18 and VPS33A, which in HOPS further associates with VPS39 and VPS41 and in CORVET with VPS8 and TGFBRAP1. Interacts with RAB5C. Interacts with STX17, MON1B. Associates with adapter protein complex 3 (AP-3) and clathrin:AP-3 complexes.</text>
</comment>
<comment type="subcellular location">
    <subcellularLocation>
        <location evidence="1">Lysosome membrane</location>
        <topology evidence="1">Peripheral membrane protein</topology>
        <orientation evidence="1">Cytoplasmic side</orientation>
    </subcellularLocation>
</comment>
<evidence type="ECO:0000259" key="7">
    <source>
        <dbReference type="Pfam" id="PF04840"/>
    </source>
</evidence>
<dbReference type="GO" id="GO:0003779">
    <property type="term" value="F:actin binding"/>
    <property type="evidence" value="ECO:0007669"/>
    <property type="project" value="TreeGrafter"/>
</dbReference>
<dbReference type="AlphaFoldDB" id="A0A8C3PN64"/>
<feature type="compositionally biased region" description="Pro residues" evidence="6">
    <location>
        <begin position="81"/>
        <end position="90"/>
    </location>
</feature>
<reference evidence="9" key="1">
    <citation type="submission" date="2025-08" db="UniProtKB">
        <authorList>
            <consortium name="Ensembl"/>
        </authorList>
    </citation>
    <scope>IDENTIFICATION</scope>
</reference>
<feature type="region of interest" description="Disordered" evidence="6">
    <location>
        <begin position="1"/>
        <end position="145"/>
    </location>
</feature>
<dbReference type="GO" id="GO:0042144">
    <property type="term" value="P:vacuole fusion, non-autophagic"/>
    <property type="evidence" value="ECO:0007669"/>
    <property type="project" value="TreeGrafter"/>
</dbReference>
<dbReference type="PIRSF" id="PIRSF007949">
    <property type="entry name" value="VPS16"/>
    <property type="match status" value="1"/>
</dbReference>
<dbReference type="GO" id="GO:0030897">
    <property type="term" value="C:HOPS complex"/>
    <property type="evidence" value="ECO:0007669"/>
    <property type="project" value="TreeGrafter"/>
</dbReference>
<dbReference type="Gene3D" id="1.10.150.780">
    <property type="entry name" value="Vps16, C-terminal region"/>
    <property type="match status" value="1"/>
</dbReference>
<name>A0A8C3PN64_9CHAR</name>
<feature type="domain" description="Vps16 N-terminal" evidence="8">
    <location>
        <begin position="147"/>
        <end position="563"/>
    </location>
</feature>
<dbReference type="InterPro" id="IPR016534">
    <property type="entry name" value="VPS16"/>
</dbReference>
<dbReference type="InterPro" id="IPR006925">
    <property type="entry name" value="Vps16_C"/>
</dbReference>
<feature type="compositionally biased region" description="Gly residues" evidence="6">
    <location>
        <begin position="106"/>
        <end position="120"/>
    </location>
</feature>
<reference evidence="9" key="2">
    <citation type="submission" date="2025-09" db="UniProtKB">
        <authorList>
            <consortium name="Ensembl"/>
        </authorList>
    </citation>
    <scope>IDENTIFICATION</scope>
</reference>
<feature type="compositionally biased region" description="Low complexity" evidence="6">
    <location>
        <begin position="91"/>
        <end position="105"/>
    </location>
</feature>
<evidence type="ECO:0000256" key="3">
    <source>
        <dbReference type="ARBA" id="ARBA00017947"/>
    </source>
</evidence>
<dbReference type="FunFam" id="1.10.150.780:FF:000001">
    <property type="entry name" value="Vacuolar protein sorting-associated protein 16 homolog"/>
    <property type="match status" value="1"/>
</dbReference>
<protein>
    <recommendedName>
        <fullName evidence="3">Vacuolar protein sorting-associated protein 16 homolog</fullName>
    </recommendedName>
</protein>
<dbReference type="Ensembl" id="ENSCPGT00000016398.1">
    <property type="protein sequence ID" value="ENSCPGP00000014964.1"/>
    <property type="gene ID" value="ENSCPGG00000010564.1"/>
</dbReference>
<evidence type="ECO:0000256" key="2">
    <source>
        <dbReference type="ARBA" id="ARBA00009250"/>
    </source>
</evidence>
<dbReference type="Pfam" id="PF04840">
    <property type="entry name" value="Vps16_C"/>
    <property type="match status" value="1"/>
</dbReference>
<evidence type="ECO:0000313" key="9">
    <source>
        <dbReference type="Ensembl" id="ENSCPGP00000014964.1"/>
    </source>
</evidence>
<feature type="domain" description="Vps16 C-terminal" evidence="7">
    <location>
        <begin position="660"/>
        <end position="939"/>
    </location>
</feature>
<dbReference type="InterPro" id="IPR006926">
    <property type="entry name" value="Vps16_N"/>
</dbReference>